<reference evidence="6" key="1">
    <citation type="submission" date="2016-11" db="UniProtKB">
        <authorList>
            <consortium name="WormBaseParasite"/>
        </authorList>
    </citation>
    <scope>IDENTIFICATION</scope>
</reference>
<keyword evidence="1" id="KW-0472">Membrane</keyword>
<gene>
    <name evidence="2" type="ORF">BXYJ_LOCUS12354</name>
</gene>
<sequence>MDYFRGWIAITMIQQIGILARIAVDSESLQSAFFKSATSRRAARPYVTLFMAFTVQQLIVKMALQVEIKSRTLNFIHAAFSLIVVVFFILETFLYEYYEITNSTIIQLVFNLISVIFTAVMWPKLRQDQPHTEEHRPRKLIAKHFMETQVKGLSSDAENIRLELKKQK</sequence>
<keyword evidence="5" id="KW-1185">Reference proteome</keyword>
<dbReference type="WBParaSite" id="BXY_0242700.1">
    <property type="protein sequence ID" value="BXY_0242700.1"/>
    <property type="gene ID" value="BXY_0242700"/>
</dbReference>
<name>A0A1I7RNY7_BURXY</name>
<feature type="transmembrane region" description="Helical" evidence="1">
    <location>
        <begin position="104"/>
        <end position="122"/>
    </location>
</feature>
<organism evidence="4 6">
    <name type="scientific">Bursaphelenchus xylophilus</name>
    <name type="common">Pinewood nematode worm</name>
    <name type="synonym">Aphelenchoides xylophilus</name>
    <dbReference type="NCBI Taxonomy" id="6326"/>
    <lineage>
        <taxon>Eukaryota</taxon>
        <taxon>Metazoa</taxon>
        <taxon>Ecdysozoa</taxon>
        <taxon>Nematoda</taxon>
        <taxon>Chromadorea</taxon>
        <taxon>Rhabditida</taxon>
        <taxon>Tylenchina</taxon>
        <taxon>Tylenchomorpha</taxon>
        <taxon>Aphelenchoidea</taxon>
        <taxon>Aphelenchoididae</taxon>
        <taxon>Bursaphelenchus</taxon>
    </lineage>
</organism>
<keyword evidence="1" id="KW-1133">Transmembrane helix</keyword>
<dbReference type="AlphaFoldDB" id="A0A1I7RNY7"/>
<evidence type="ECO:0000313" key="5">
    <source>
        <dbReference type="Proteomes" id="UP000659654"/>
    </source>
</evidence>
<feature type="transmembrane region" description="Helical" evidence="1">
    <location>
        <begin position="76"/>
        <end position="98"/>
    </location>
</feature>
<dbReference type="EMBL" id="CAJFCV020000005">
    <property type="protein sequence ID" value="CAG9124392.1"/>
    <property type="molecule type" value="Genomic_DNA"/>
</dbReference>
<proteinExistence type="predicted"/>
<accession>A0A1I7RNY7</accession>
<reference evidence="3" key="2">
    <citation type="submission" date="2020-08" db="EMBL/GenBank/DDBJ databases">
        <authorList>
            <person name="Kikuchi T."/>
        </authorList>
    </citation>
    <scope>NUCLEOTIDE SEQUENCE</scope>
    <source>
        <strain evidence="2">Ka4C1</strain>
    </source>
</reference>
<evidence type="ECO:0000313" key="6">
    <source>
        <dbReference type="WBParaSite" id="BXY_0242700.1"/>
    </source>
</evidence>
<dbReference type="EMBL" id="CAJFDI010000005">
    <property type="protein sequence ID" value="CAD5232263.1"/>
    <property type="molecule type" value="Genomic_DNA"/>
</dbReference>
<protein>
    <submittedName>
        <fullName evidence="2">(pine wood nematode) hypothetical protein</fullName>
    </submittedName>
</protein>
<dbReference type="Proteomes" id="UP000659654">
    <property type="component" value="Unassembled WGS sequence"/>
</dbReference>
<evidence type="ECO:0000313" key="2">
    <source>
        <dbReference type="EMBL" id="CAD5232263.1"/>
    </source>
</evidence>
<dbReference type="Proteomes" id="UP000095284">
    <property type="component" value="Unplaced"/>
</dbReference>
<evidence type="ECO:0000256" key="1">
    <source>
        <dbReference type="SAM" id="Phobius"/>
    </source>
</evidence>
<dbReference type="OrthoDB" id="5839541at2759"/>
<keyword evidence="1" id="KW-0812">Transmembrane</keyword>
<dbReference type="Proteomes" id="UP000582659">
    <property type="component" value="Unassembled WGS sequence"/>
</dbReference>
<evidence type="ECO:0000313" key="3">
    <source>
        <dbReference type="EMBL" id="CAG9124392.1"/>
    </source>
</evidence>
<evidence type="ECO:0000313" key="4">
    <source>
        <dbReference type="Proteomes" id="UP000095284"/>
    </source>
</evidence>